<comment type="caution">
    <text evidence="1">The sequence shown here is derived from an EMBL/GenBank/DDBJ whole genome shotgun (WGS) entry which is preliminary data.</text>
</comment>
<protein>
    <recommendedName>
        <fullName evidence="3">Cytochrome c domain-containing protein</fullName>
    </recommendedName>
</protein>
<dbReference type="RefSeq" id="WP_345294208.1">
    <property type="nucleotide sequence ID" value="NZ_BAABJY010000001.1"/>
</dbReference>
<dbReference type="Proteomes" id="UP001501323">
    <property type="component" value="Unassembled WGS sequence"/>
</dbReference>
<evidence type="ECO:0008006" key="3">
    <source>
        <dbReference type="Google" id="ProtNLM"/>
    </source>
</evidence>
<name>A0ABP9DTH9_9GAMM</name>
<keyword evidence="2" id="KW-1185">Reference proteome</keyword>
<sequence>MATHATPAASPRSRHLAAWGLLALAALGTIGLRHAPVSDAVATPAVAPPPLPELLSQTGLYRDPVQRQVDPELFEFSPQYPLWSDGTTKRRWLRLPPGTAIDASRSEAWQFPPGTRLWKEFAYGRPVETRMIERLADGTWRFSAYVWNADGSDAVLAPESGIDAVPLRGAPVSHYVIPSQDDCRACHDGAEVPVLGVSALQLSPDRDPLAPHASPPAHREGELRALIARGWLRNAPASLLETPPRIAARSATERAALGYLHANCGHCHNTGEKAVPVRLALAGHWRDGKLDAQTVLATAQAFALRAPRGADGTRASRIVPGDATASVLAQRMRSRHPQTQMPPIGTQLVDDAGLALVERWITELPKPEDPTP</sequence>
<organism evidence="1 2">
    <name type="scientific">Luteimonas vadosa</name>
    <dbReference type="NCBI Taxonomy" id="1165507"/>
    <lineage>
        <taxon>Bacteria</taxon>
        <taxon>Pseudomonadati</taxon>
        <taxon>Pseudomonadota</taxon>
        <taxon>Gammaproteobacteria</taxon>
        <taxon>Lysobacterales</taxon>
        <taxon>Lysobacteraceae</taxon>
        <taxon>Luteimonas</taxon>
    </lineage>
</organism>
<proteinExistence type="predicted"/>
<dbReference type="SUPFAM" id="SSF48695">
    <property type="entry name" value="Multiheme cytochromes"/>
    <property type="match status" value="1"/>
</dbReference>
<dbReference type="InterPro" id="IPR036280">
    <property type="entry name" value="Multihaem_cyt_sf"/>
</dbReference>
<accession>A0ABP9DTH9</accession>
<evidence type="ECO:0000313" key="2">
    <source>
        <dbReference type="Proteomes" id="UP001501323"/>
    </source>
</evidence>
<gene>
    <name evidence="1" type="ORF">GCM10023332_08140</name>
</gene>
<dbReference type="EMBL" id="BAABJY010000001">
    <property type="protein sequence ID" value="GAA4858616.1"/>
    <property type="molecule type" value="Genomic_DNA"/>
</dbReference>
<evidence type="ECO:0000313" key="1">
    <source>
        <dbReference type="EMBL" id="GAA4858616.1"/>
    </source>
</evidence>
<reference evidence="2" key="1">
    <citation type="journal article" date="2019" name="Int. J. Syst. Evol. Microbiol.">
        <title>The Global Catalogue of Microorganisms (GCM) 10K type strain sequencing project: providing services to taxonomists for standard genome sequencing and annotation.</title>
        <authorList>
            <consortium name="The Broad Institute Genomics Platform"/>
            <consortium name="The Broad Institute Genome Sequencing Center for Infectious Disease"/>
            <person name="Wu L."/>
            <person name="Ma J."/>
        </authorList>
    </citation>
    <scope>NUCLEOTIDE SEQUENCE [LARGE SCALE GENOMIC DNA]</scope>
    <source>
        <strain evidence="2">JCM 18392</strain>
    </source>
</reference>